<dbReference type="GO" id="GO:0006979">
    <property type="term" value="P:response to oxidative stress"/>
    <property type="evidence" value="ECO:0007669"/>
    <property type="project" value="TreeGrafter"/>
</dbReference>
<keyword evidence="1" id="KW-0349">Heme</keyword>
<dbReference type="GeneID" id="33355246"/>
<organism evidence="4">
    <name type="scientific">Bostrychia simpliciuscula</name>
    <dbReference type="NCBI Taxonomy" id="324754"/>
    <lineage>
        <taxon>Eukaryota</taxon>
        <taxon>Rhodophyta</taxon>
        <taxon>Florideophyceae</taxon>
        <taxon>Rhodymeniophycidae</taxon>
        <taxon>Ceramiales</taxon>
        <taxon>Rhodomelaceae</taxon>
        <taxon>Bostrychia</taxon>
    </lineage>
</organism>
<dbReference type="CDD" id="cd19165">
    <property type="entry name" value="HemeO"/>
    <property type="match status" value="1"/>
</dbReference>
<protein>
    <submittedName>
        <fullName evidence="4">Uncharacterized protein</fullName>
    </submittedName>
</protein>
<dbReference type="PRINTS" id="PR00088">
    <property type="entry name" value="HAEMOXYGNASE"/>
</dbReference>
<evidence type="ECO:0000256" key="3">
    <source>
        <dbReference type="ARBA" id="ARBA00023004"/>
    </source>
</evidence>
<dbReference type="PANTHER" id="PTHR10720">
    <property type="entry name" value="HEME OXYGENASE"/>
    <property type="match status" value="1"/>
</dbReference>
<gene>
    <name evidence="4" type="primary">orf109</name>
</gene>
<dbReference type="GO" id="GO:0004392">
    <property type="term" value="F:heme oxygenase (decyclizing) activity"/>
    <property type="evidence" value="ECO:0007669"/>
    <property type="project" value="InterPro"/>
</dbReference>
<dbReference type="EMBL" id="MF101421">
    <property type="protein sequence ID" value="ARW62100.1"/>
    <property type="molecule type" value="Genomic_DNA"/>
</dbReference>
<dbReference type="InterPro" id="IPR002051">
    <property type="entry name" value="Haem_Oase"/>
</dbReference>
<dbReference type="AlphaFoldDB" id="A0A1Z1M807"/>
<dbReference type="SUPFAM" id="SSF48613">
    <property type="entry name" value="Heme oxygenase-like"/>
    <property type="match status" value="1"/>
</dbReference>
<keyword evidence="4" id="KW-0150">Chloroplast</keyword>
<dbReference type="RefSeq" id="YP_009393538.1">
    <property type="nucleotide sequence ID" value="NC_035268.1"/>
</dbReference>
<keyword evidence="2" id="KW-0479">Metal-binding</keyword>
<name>A0A1Z1M807_9FLOR</name>
<dbReference type="GO" id="GO:0020037">
    <property type="term" value="F:heme binding"/>
    <property type="evidence" value="ECO:0007669"/>
    <property type="project" value="TreeGrafter"/>
</dbReference>
<dbReference type="InterPro" id="IPR016053">
    <property type="entry name" value="Haem_Oase-like"/>
</dbReference>
<dbReference type="Pfam" id="PF01126">
    <property type="entry name" value="Heme_oxygenase"/>
    <property type="match status" value="1"/>
</dbReference>
<dbReference type="GO" id="GO:0006788">
    <property type="term" value="P:heme oxidation"/>
    <property type="evidence" value="ECO:0007669"/>
    <property type="project" value="InterPro"/>
</dbReference>
<dbReference type="GO" id="GO:0042167">
    <property type="term" value="P:heme catabolic process"/>
    <property type="evidence" value="ECO:0007669"/>
    <property type="project" value="TreeGrafter"/>
</dbReference>
<dbReference type="PANTHER" id="PTHR10720:SF0">
    <property type="entry name" value="HEME OXYGENASE"/>
    <property type="match status" value="1"/>
</dbReference>
<dbReference type="GO" id="GO:0046872">
    <property type="term" value="F:metal ion binding"/>
    <property type="evidence" value="ECO:0007669"/>
    <property type="project" value="UniProtKB-KW"/>
</dbReference>
<reference evidence="4" key="1">
    <citation type="journal article" date="2017" name="J. Phycol.">
        <title>Analysis of chloroplast genomes and a supermatrix inform reclassification of the Rhodomelaceae (Rhodophyta).</title>
        <authorList>
            <person name="Diaz-Tapia P."/>
            <person name="Maggs C.A."/>
            <person name="West J.A."/>
            <person name="Verbruggen H."/>
        </authorList>
    </citation>
    <scope>NUCLEOTIDE SEQUENCE</scope>
    <source>
        <strain evidence="4">JW3897</strain>
    </source>
</reference>
<evidence type="ECO:0000256" key="2">
    <source>
        <dbReference type="ARBA" id="ARBA00022723"/>
    </source>
</evidence>
<sequence length="109" mass="12810">MVDLSGGQILKKIAKNVMQLRSNSGTYFYDFSFISNENLFKDKYRNFLNKIPLYSKQIDSIIAKANIAFSLNIKIFQEHNFNLIKIMLMLLLSSISSFRKKFLFKSYYV</sequence>
<dbReference type="Gene3D" id="1.20.910.10">
    <property type="entry name" value="Heme oxygenase-like"/>
    <property type="match status" value="1"/>
</dbReference>
<keyword evidence="4" id="KW-0934">Plastid</keyword>
<accession>A0A1Z1M807</accession>
<evidence type="ECO:0000313" key="4">
    <source>
        <dbReference type="EMBL" id="ARW62100.1"/>
    </source>
</evidence>
<proteinExistence type="predicted"/>
<keyword evidence="3" id="KW-0408">Iron</keyword>
<evidence type="ECO:0000256" key="1">
    <source>
        <dbReference type="ARBA" id="ARBA00022617"/>
    </source>
</evidence>
<geneLocation type="chloroplast" evidence="4"/>
<dbReference type="InterPro" id="IPR016084">
    <property type="entry name" value="Haem_Oase-like_multi-hlx"/>
</dbReference>